<evidence type="ECO:0000259" key="2">
    <source>
        <dbReference type="Pfam" id="PF07969"/>
    </source>
</evidence>
<comment type="caution">
    <text evidence="3">The sequence shown here is derived from an EMBL/GenBank/DDBJ whole genome shotgun (WGS) entry which is preliminary data.</text>
</comment>
<dbReference type="SUPFAM" id="SSF51338">
    <property type="entry name" value="Composite domain of metallo-dependent hydrolases"/>
    <property type="match status" value="1"/>
</dbReference>
<proteinExistence type="predicted"/>
<dbReference type="PROSITE" id="PS51257">
    <property type="entry name" value="PROKAR_LIPOPROTEIN"/>
    <property type="match status" value="1"/>
</dbReference>
<dbReference type="Pfam" id="PF07969">
    <property type="entry name" value="Amidohydro_3"/>
    <property type="match status" value="1"/>
</dbReference>
<dbReference type="InterPro" id="IPR050378">
    <property type="entry name" value="Metallo-dep_Hydrolases_sf"/>
</dbReference>
<dbReference type="SUPFAM" id="SSF51556">
    <property type="entry name" value="Metallo-dependent hydrolases"/>
    <property type="match status" value="1"/>
</dbReference>
<keyword evidence="1" id="KW-0732">Signal</keyword>
<organism evidence="3 4">
    <name type="scientific">Candidatus Glassbacteria bacterium RIFCSPLOWO2_12_FULL_58_11</name>
    <dbReference type="NCBI Taxonomy" id="1817867"/>
    <lineage>
        <taxon>Bacteria</taxon>
        <taxon>Candidatus Glassiibacteriota</taxon>
    </lineage>
</organism>
<gene>
    <name evidence="3" type="ORF">A3F83_09560</name>
</gene>
<evidence type="ECO:0000313" key="3">
    <source>
        <dbReference type="EMBL" id="OGG05167.1"/>
    </source>
</evidence>
<dbReference type="Gene3D" id="3.20.20.140">
    <property type="entry name" value="Metal-dependent hydrolases"/>
    <property type="match status" value="1"/>
</dbReference>
<feature type="non-terminal residue" evidence="3">
    <location>
        <position position="397"/>
    </location>
</feature>
<accession>A0A1F5YYY5</accession>
<dbReference type="GO" id="GO:0005829">
    <property type="term" value="C:cytosol"/>
    <property type="evidence" value="ECO:0007669"/>
    <property type="project" value="TreeGrafter"/>
</dbReference>
<sequence length="397" mass="42827">MKSATYCMLWKQFMPLIFIAALLACLIFPACTAHPEPSAATLLIRNARIIDGTGNPWYRGSIAVEGGRITAVGPNLDQPAGRVIDAEDKVISPGFIDLHNHCDTGLFENPDAQNFLRQGVTTLVGGPDGEGAADMGACLARLDSLKLALNVCFTVGHNAVRTKVMGLADRAPTAEELEAMKSLVARAMQAGAVGLSTGLEYVPGVYSTTEEVIELARVSAAYGGFYTSHIRDEELGLLSAVREVIRIAREAGTPANITHFKAFGWKMWGKSVEALQLVEQARAEELDVTCDLYPYSAAHTGLEILFPPWSLAGGRDSLLARLQDSEQRRKIEAELLLKLGDYCYQDDPAQIAVARCAFDTALEGKTLRGILEERGLPTGLPQTVKLVIELQQKGGAD</sequence>
<feature type="signal peptide" evidence="1">
    <location>
        <begin position="1"/>
        <end position="35"/>
    </location>
</feature>
<dbReference type="GO" id="GO:0016812">
    <property type="term" value="F:hydrolase activity, acting on carbon-nitrogen (but not peptide) bonds, in cyclic amides"/>
    <property type="evidence" value="ECO:0007669"/>
    <property type="project" value="TreeGrafter"/>
</dbReference>
<feature type="chain" id="PRO_5009522749" description="Amidohydrolase 3 domain-containing protein" evidence="1">
    <location>
        <begin position="36"/>
        <end position="397"/>
    </location>
</feature>
<dbReference type="InterPro" id="IPR032466">
    <property type="entry name" value="Metal_Hydrolase"/>
</dbReference>
<dbReference type="InterPro" id="IPR011059">
    <property type="entry name" value="Metal-dep_hydrolase_composite"/>
</dbReference>
<evidence type="ECO:0000256" key="1">
    <source>
        <dbReference type="SAM" id="SignalP"/>
    </source>
</evidence>
<protein>
    <recommendedName>
        <fullName evidence="2">Amidohydrolase 3 domain-containing protein</fullName>
    </recommendedName>
</protein>
<evidence type="ECO:0000313" key="4">
    <source>
        <dbReference type="Proteomes" id="UP000179129"/>
    </source>
</evidence>
<dbReference type="PANTHER" id="PTHR11647:SF1">
    <property type="entry name" value="COLLAPSIN RESPONSE MEDIATOR PROTEIN"/>
    <property type="match status" value="1"/>
</dbReference>
<dbReference type="Proteomes" id="UP000179129">
    <property type="component" value="Unassembled WGS sequence"/>
</dbReference>
<dbReference type="Gene3D" id="2.30.40.10">
    <property type="entry name" value="Urease, subunit C, domain 1"/>
    <property type="match status" value="1"/>
</dbReference>
<reference evidence="3 4" key="1">
    <citation type="journal article" date="2016" name="Nat. Commun.">
        <title>Thousands of microbial genomes shed light on interconnected biogeochemical processes in an aquifer system.</title>
        <authorList>
            <person name="Anantharaman K."/>
            <person name="Brown C.T."/>
            <person name="Hug L.A."/>
            <person name="Sharon I."/>
            <person name="Castelle C.J."/>
            <person name="Probst A.J."/>
            <person name="Thomas B.C."/>
            <person name="Singh A."/>
            <person name="Wilkins M.J."/>
            <person name="Karaoz U."/>
            <person name="Brodie E.L."/>
            <person name="Williams K.H."/>
            <person name="Hubbard S.S."/>
            <person name="Banfield J.F."/>
        </authorList>
    </citation>
    <scope>NUCLEOTIDE SEQUENCE [LARGE SCALE GENOMIC DNA]</scope>
</reference>
<feature type="domain" description="Amidohydrolase 3" evidence="2">
    <location>
        <begin position="82"/>
        <end position="258"/>
    </location>
</feature>
<dbReference type="InterPro" id="IPR013108">
    <property type="entry name" value="Amidohydro_3"/>
</dbReference>
<dbReference type="EMBL" id="MFIX01000084">
    <property type="protein sequence ID" value="OGG05167.1"/>
    <property type="molecule type" value="Genomic_DNA"/>
</dbReference>
<dbReference type="AlphaFoldDB" id="A0A1F5YYY5"/>
<dbReference type="PANTHER" id="PTHR11647">
    <property type="entry name" value="HYDRANTOINASE/DIHYDROPYRIMIDINASE FAMILY MEMBER"/>
    <property type="match status" value="1"/>
</dbReference>
<name>A0A1F5YYY5_9BACT</name>